<sequence length="350" mass="39442">MGLMTPGNSHTSVMLTLLMSVLTVVGLARCSQLRVGGAVNVLSRFGYLSISMRVVPRNDTDNTWIFREPIVDIFRADQVKTISKPQKKSIFHGDFDMEFCDDMPQLLQAYFRDFTVERLDKPWQAFTGSWSPAMLARNLGLNISYVSSGHCYVLIRLSRVRDSAMLQEDFDPSRAHLQQPVAKQAALVDVGDFPSVGNFVKNFGSHYVTSYVTGNSLYQVLVYSPRVYNQLKARLQDSGLSSLGNAEMVTLFSPWYAEHLGLVLPASGNATLAQWAKSALSITSYFFTYTSLLKLRSNITLLKELDKLLGNEAVLKLNLRTLGPIFKEDNKRDWFVEVLDNNLKLWEVNM</sequence>
<evidence type="ECO:0000259" key="2">
    <source>
        <dbReference type="SMART" id="SM00457"/>
    </source>
</evidence>
<reference evidence="3" key="2">
    <citation type="submission" date="2014-07" db="EMBL/GenBank/DDBJ databases">
        <authorList>
            <person name="Hull J."/>
        </authorList>
    </citation>
    <scope>NUCLEOTIDE SEQUENCE</scope>
</reference>
<proteinExistence type="predicted"/>
<dbReference type="InterPro" id="IPR020864">
    <property type="entry name" value="MACPF"/>
</dbReference>
<feature type="chain" id="PRO_5015034028" evidence="1">
    <location>
        <begin position="31"/>
        <end position="350"/>
    </location>
</feature>
<dbReference type="AlphaFoldDB" id="A0A0A9YTX1"/>
<reference evidence="5" key="4">
    <citation type="journal article" date="2016" name="Gigascience">
        <title>De novo construction of an expanded transcriptome assembly for the western tarnished plant bug, Lygus hesperus.</title>
        <authorList>
            <person name="Tassone E.E."/>
            <person name="Geib S.M."/>
            <person name="Hall B."/>
            <person name="Fabrick J.A."/>
            <person name="Brent C.S."/>
            <person name="Hull J.J."/>
        </authorList>
    </citation>
    <scope>NUCLEOTIDE SEQUENCE</scope>
</reference>
<reference evidence="3" key="1">
    <citation type="journal article" date="2014" name="PLoS ONE">
        <title>Transcriptome-Based Identification of ABC Transporters in the Western Tarnished Plant Bug Lygus hesperus.</title>
        <authorList>
            <person name="Hull J.J."/>
            <person name="Chaney K."/>
            <person name="Geib S.M."/>
            <person name="Fabrick J.A."/>
            <person name="Brent C.S."/>
            <person name="Walsh D."/>
            <person name="Lavine L.C."/>
        </authorList>
    </citation>
    <scope>NUCLEOTIDE SEQUENCE</scope>
</reference>
<reference evidence="4" key="3">
    <citation type="submission" date="2014-09" db="EMBL/GenBank/DDBJ databases">
        <authorList>
            <person name="Magalhaes I.L.F."/>
            <person name="Oliveira U."/>
            <person name="Santos F.R."/>
            <person name="Vidigal T.H.D.A."/>
            <person name="Brescovit A.D."/>
            <person name="Santos A.J."/>
        </authorList>
    </citation>
    <scope>NUCLEOTIDE SEQUENCE</scope>
</reference>
<evidence type="ECO:0000313" key="4">
    <source>
        <dbReference type="EMBL" id="JAG49708.1"/>
    </source>
</evidence>
<gene>
    <name evidence="3" type="primary">tsl_1</name>
    <name evidence="5" type="synonym">tsl_0</name>
    <name evidence="3" type="ORF">CM83_1491</name>
    <name evidence="5" type="ORF">g.19789</name>
</gene>
<keyword evidence="1" id="KW-0732">Signal</keyword>
<dbReference type="SMART" id="SM00457">
    <property type="entry name" value="MACPF"/>
    <property type="match status" value="1"/>
</dbReference>
<dbReference type="EMBL" id="GDHC01016940">
    <property type="protein sequence ID" value="JAQ01689.1"/>
    <property type="molecule type" value="Transcribed_RNA"/>
</dbReference>
<organism evidence="3">
    <name type="scientific">Lygus hesperus</name>
    <name type="common">Western plant bug</name>
    <dbReference type="NCBI Taxonomy" id="30085"/>
    <lineage>
        <taxon>Eukaryota</taxon>
        <taxon>Metazoa</taxon>
        <taxon>Ecdysozoa</taxon>
        <taxon>Arthropoda</taxon>
        <taxon>Hexapoda</taxon>
        <taxon>Insecta</taxon>
        <taxon>Pterygota</taxon>
        <taxon>Neoptera</taxon>
        <taxon>Paraneoptera</taxon>
        <taxon>Hemiptera</taxon>
        <taxon>Heteroptera</taxon>
        <taxon>Panheteroptera</taxon>
        <taxon>Cimicomorpha</taxon>
        <taxon>Miridae</taxon>
        <taxon>Mirini</taxon>
        <taxon>Lygus</taxon>
    </lineage>
</organism>
<feature type="domain" description="MACPF" evidence="2">
    <location>
        <begin position="143"/>
        <end position="344"/>
    </location>
</feature>
<accession>A0A0A9YTX1</accession>
<evidence type="ECO:0000256" key="1">
    <source>
        <dbReference type="SAM" id="SignalP"/>
    </source>
</evidence>
<dbReference type="EMBL" id="GBHO01008538">
    <property type="protein sequence ID" value="JAG35066.1"/>
    <property type="molecule type" value="Transcribed_RNA"/>
</dbReference>
<feature type="signal peptide" evidence="1">
    <location>
        <begin position="1"/>
        <end position="30"/>
    </location>
</feature>
<dbReference type="EMBL" id="GBRD01016118">
    <property type="protein sequence ID" value="JAG49708.1"/>
    <property type="molecule type" value="Transcribed_RNA"/>
</dbReference>
<protein>
    <submittedName>
        <fullName evidence="3">Torso-like protein</fullName>
    </submittedName>
</protein>
<evidence type="ECO:0000313" key="3">
    <source>
        <dbReference type="EMBL" id="JAG35066.1"/>
    </source>
</evidence>
<name>A0A0A9YTX1_LYGHE</name>
<evidence type="ECO:0000313" key="5">
    <source>
        <dbReference type="EMBL" id="JAQ01689.1"/>
    </source>
</evidence>